<dbReference type="EMBL" id="NMUH01003406">
    <property type="protein sequence ID" value="MQM05409.1"/>
    <property type="molecule type" value="Genomic_DNA"/>
</dbReference>
<keyword evidence="5" id="KW-0175">Coiled coil</keyword>
<evidence type="ECO:0000256" key="4">
    <source>
        <dbReference type="PROSITE-ProRule" id="PRU00175"/>
    </source>
</evidence>
<dbReference type="GO" id="GO:0004842">
    <property type="term" value="F:ubiquitin-protein transferase activity"/>
    <property type="evidence" value="ECO:0007669"/>
    <property type="project" value="TreeGrafter"/>
</dbReference>
<keyword evidence="1" id="KW-0479">Metal-binding</keyword>
<feature type="domain" description="RING-type" evidence="7">
    <location>
        <begin position="338"/>
        <end position="373"/>
    </location>
</feature>
<dbReference type="PANTHER" id="PTHR42647">
    <property type="entry name" value="SBP (S-RIBONUCLEASE BINDING PROTEIN) FAMILY PROTEIN"/>
    <property type="match status" value="1"/>
</dbReference>
<feature type="coiled-coil region" evidence="5">
    <location>
        <begin position="217"/>
        <end position="244"/>
    </location>
</feature>
<dbReference type="Pfam" id="PF13920">
    <property type="entry name" value="zf-C3HC4_3"/>
    <property type="match status" value="1"/>
</dbReference>
<evidence type="ECO:0000259" key="7">
    <source>
        <dbReference type="PROSITE" id="PS50089"/>
    </source>
</evidence>
<protein>
    <recommendedName>
        <fullName evidence="7">RING-type domain-containing protein</fullName>
    </recommendedName>
</protein>
<dbReference type="InterPro" id="IPR001841">
    <property type="entry name" value="Znf_RING"/>
</dbReference>
<evidence type="ECO:0000313" key="9">
    <source>
        <dbReference type="Proteomes" id="UP000652761"/>
    </source>
</evidence>
<evidence type="ECO:0000256" key="5">
    <source>
        <dbReference type="SAM" id="Coils"/>
    </source>
</evidence>
<proteinExistence type="predicted"/>
<dbReference type="Gene3D" id="3.30.40.10">
    <property type="entry name" value="Zinc/RING finger domain, C3HC4 (zinc finger)"/>
    <property type="match status" value="1"/>
</dbReference>
<dbReference type="PROSITE" id="PS50089">
    <property type="entry name" value="ZF_RING_2"/>
    <property type="match status" value="1"/>
</dbReference>
<dbReference type="OrthoDB" id="1711136at2759"/>
<dbReference type="FunFam" id="1.10.1170.10:FF:000002">
    <property type="entry name" value="Baculoviral IAP repeat containing 7"/>
    <property type="match status" value="1"/>
</dbReference>
<feature type="compositionally biased region" description="Polar residues" evidence="6">
    <location>
        <begin position="1"/>
        <end position="18"/>
    </location>
</feature>
<evidence type="ECO:0000313" key="8">
    <source>
        <dbReference type="EMBL" id="MQM05409.1"/>
    </source>
</evidence>
<feature type="region of interest" description="Disordered" evidence="6">
    <location>
        <begin position="1"/>
        <end position="20"/>
    </location>
</feature>
<sequence length="385" mass="41245">MEVQAQYPSTAAPFNSNYPPRRVPRLAGVDAAPFVHINDAVAQLTSNPPGTFVQQHQAYADGAALLSGEPVSELTCNVSGSRKRPFLGCGVAHTKPQMNSQLHVHGEMAPLVKAAATAPGTCAEAASSVQASNNRIRLDDSAVASTSGRSPAVAPVVAPAISPLTKELAPQLYQQNLDVDSFIRLQNERIRSGLENARTRHNRALLSAIEQGVLRRLREKEAELDSATRHNTELEEKIRQLVSENQVWFNMARNNEATVSGLRATIEQVLLQNGAAALGAPTDHSEGCGESDCPPPGLPAEDAQSCCYEGMPAAAGDAKRVTAAAGENSRGLRVQNVCRVCRKREVMVLILPCRHLCLCRRCEPGLDACPVCNATKNSSLQVFMC</sequence>
<name>A0A843W7L6_COLES</name>
<accession>A0A843W7L6</accession>
<keyword evidence="3" id="KW-0862">Zinc</keyword>
<evidence type="ECO:0000256" key="3">
    <source>
        <dbReference type="ARBA" id="ARBA00022833"/>
    </source>
</evidence>
<reference evidence="8" key="1">
    <citation type="submission" date="2017-07" db="EMBL/GenBank/DDBJ databases">
        <title>Taro Niue Genome Assembly and Annotation.</title>
        <authorList>
            <person name="Atibalentja N."/>
            <person name="Keating K."/>
            <person name="Fields C.J."/>
        </authorList>
    </citation>
    <scope>NUCLEOTIDE SEQUENCE</scope>
    <source>
        <strain evidence="8">Niue_2</strain>
        <tissue evidence="8">Leaf</tissue>
    </source>
</reference>
<keyword evidence="9" id="KW-1185">Reference proteome</keyword>
<keyword evidence="2 4" id="KW-0863">Zinc-finger</keyword>
<dbReference type="InterPro" id="IPR013083">
    <property type="entry name" value="Znf_RING/FYVE/PHD"/>
</dbReference>
<evidence type="ECO:0000256" key="6">
    <source>
        <dbReference type="SAM" id="MobiDB-lite"/>
    </source>
</evidence>
<gene>
    <name evidence="8" type="ORF">Taro_038219</name>
</gene>
<evidence type="ECO:0000256" key="1">
    <source>
        <dbReference type="ARBA" id="ARBA00022723"/>
    </source>
</evidence>
<evidence type="ECO:0000256" key="2">
    <source>
        <dbReference type="ARBA" id="ARBA00022771"/>
    </source>
</evidence>
<dbReference type="Proteomes" id="UP000652761">
    <property type="component" value="Unassembled WGS sequence"/>
</dbReference>
<comment type="caution">
    <text evidence="8">The sequence shown here is derived from an EMBL/GenBank/DDBJ whole genome shotgun (WGS) entry which is preliminary data.</text>
</comment>
<dbReference type="AlphaFoldDB" id="A0A843W7L6"/>
<dbReference type="GO" id="GO:0008270">
    <property type="term" value="F:zinc ion binding"/>
    <property type="evidence" value="ECO:0007669"/>
    <property type="project" value="UniProtKB-KW"/>
</dbReference>
<dbReference type="SMR" id="A0A843W7L6"/>
<organism evidence="8 9">
    <name type="scientific">Colocasia esculenta</name>
    <name type="common">Wild taro</name>
    <name type="synonym">Arum esculentum</name>
    <dbReference type="NCBI Taxonomy" id="4460"/>
    <lineage>
        <taxon>Eukaryota</taxon>
        <taxon>Viridiplantae</taxon>
        <taxon>Streptophyta</taxon>
        <taxon>Embryophyta</taxon>
        <taxon>Tracheophyta</taxon>
        <taxon>Spermatophyta</taxon>
        <taxon>Magnoliopsida</taxon>
        <taxon>Liliopsida</taxon>
        <taxon>Araceae</taxon>
        <taxon>Aroideae</taxon>
        <taxon>Colocasieae</taxon>
        <taxon>Colocasia</taxon>
    </lineage>
</organism>
<dbReference type="PANTHER" id="PTHR42647:SF72">
    <property type="entry name" value="EF-HAND CALCIUM-BINDING DOMAIN-CONTAINING PROTEIN 4A"/>
    <property type="match status" value="1"/>
</dbReference>
<dbReference type="FunFam" id="3.30.40.10:FF:000239">
    <property type="entry name" value="probable BOI-related E3 ubiquitin-protein ligase 2"/>
    <property type="match status" value="1"/>
</dbReference>